<feature type="domain" description="Reverse transcriptase RNase H-like" evidence="7">
    <location>
        <begin position="21"/>
        <end position="55"/>
    </location>
</feature>
<evidence type="ECO:0000256" key="2">
    <source>
        <dbReference type="ARBA" id="ARBA00022695"/>
    </source>
</evidence>
<reference evidence="9" key="2">
    <citation type="submission" date="2022-03" db="EMBL/GenBank/DDBJ databases">
        <title>Draft title - Genomic analysis of global carrot germplasm unveils the trajectory of domestication and the origin of high carotenoid orange carrot.</title>
        <authorList>
            <person name="Iorizzo M."/>
            <person name="Ellison S."/>
            <person name="Senalik D."/>
            <person name="Macko-Podgorni A."/>
            <person name="Grzebelus D."/>
            <person name="Bostan H."/>
            <person name="Rolling W."/>
            <person name="Curaba J."/>
            <person name="Simon P."/>
        </authorList>
    </citation>
    <scope>NUCLEOTIDE SEQUENCE</scope>
    <source>
        <tissue evidence="9">Leaf</tissue>
    </source>
</reference>
<keyword evidence="5" id="KW-0378">Hydrolase</keyword>
<dbReference type="PANTHER" id="PTHR35046:SF26">
    <property type="entry name" value="RNA-DIRECTED DNA POLYMERASE"/>
    <property type="match status" value="1"/>
</dbReference>
<keyword evidence="10" id="KW-1185">Reference proteome</keyword>
<evidence type="ECO:0000256" key="5">
    <source>
        <dbReference type="ARBA" id="ARBA00022801"/>
    </source>
</evidence>
<keyword evidence="1" id="KW-0808">Transferase</keyword>
<feature type="domain" description="Integrase zinc-binding" evidence="8">
    <location>
        <begin position="137"/>
        <end position="192"/>
    </location>
</feature>
<evidence type="ECO:0000256" key="1">
    <source>
        <dbReference type="ARBA" id="ARBA00022679"/>
    </source>
</evidence>
<sequence>MNFKTLKYGEITQSSVLSFLYKFILFSDHEALEYINSQQKLSARHAKWVEFLQSFTFAIKHKSGVLNKVADALSRRRSLISTMQVKVLGFDILKELYKDDPSFGQIWEHSANRPIRDFVIQDSFLFKNNRLCIPTCSLREAVIFEAHEGGLAGHFGRDKTLALVQEIFYWPRMERDVKRHVERCRTCHIAKSHSQNTGLYTPLPVPLAPWEDVSLDFAVGLPRTQRSKDAIMVVVDRF</sequence>
<evidence type="ECO:0008006" key="11">
    <source>
        <dbReference type="Google" id="ProtNLM"/>
    </source>
</evidence>
<evidence type="ECO:0000256" key="3">
    <source>
        <dbReference type="ARBA" id="ARBA00022722"/>
    </source>
</evidence>
<evidence type="ECO:0000313" key="9">
    <source>
        <dbReference type="EMBL" id="WOG81677.1"/>
    </source>
</evidence>
<protein>
    <recommendedName>
        <fullName evidence="11">Integrase zinc-binding domain-containing protein</fullName>
    </recommendedName>
</protein>
<gene>
    <name evidence="9" type="ORF">DCAR_0100828</name>
</gene>
<dbReference type="Gene3D" id="1.10.340.70">
    <property type="match status" value="1"/>
</dbReference>
<dbReference type="Pfam" id="PF17917">
    <property type="entry name" value="RT_RNaseH"/>
    <property type="match status" value="1"/>
</dbReference>
<evidence type="ECO:0000256" key="4">
    <source>
        <dbReference type="ARBA" id="ARBA00022759"/>
    </source>
</evidence>
<evidence type="ECO:0000256" key="6">
    <source>
        <dbReference type="ARBA" id="ARBA00022918"/>
    </source>
</evidence>
<dbReference type="EMBL" id="CP093343">
    <property type="protein sequence ID" value="WOG81677.1"/>
    <property type="molecule type" value="Genomic_DNA"/>
</dbReference>
<evidence type="ECO:0000259" key="8">
    <source>
        <dbReference type="Pfam" id="PF17921"/>
    </source>
</evidence>
<proteinExistence type="predicted"/>
<dbReference type="Proteomes" id="UP000077755">
    <property type="component" value="Chromosome 1"/>
</dbReference>
<organism evidence="9 10">
    <name type="scientific">Daucus carota subsp. sativus</name>
    <name type="common">Carrot</name>
    <dbReference type="NCBI Taxonomy" id="79200"/>
    <lineage>
        <taxon>Eukaryota</taxon>
        <taxon>Viridiplantae</taxon>
        <taxon>Streptophyta</taxon>
        <taxon>Embryophyta</taxon>
        <taxon>Tracheophyta</taxon>
        <taxon>Spermatophyta</taxon>
        <taxon>Magnoliopsida</taxon>
        <taxon>eudicotyledons</taxon>
        <taxon>Gunneridae</taxon>
        <taxon>Pentapetalae</taxon>
        <taxon>asterids</taxon>
        <taxon>campanulids</taxon>
        <taxon>Apiales</taxon>
        <taxon>Apiaceae</taxon>
        <taxon>Apioideae</taxon>
        <taxon>Scandiceae</taxon>
        <taxon>Daucinae</taxon>
        <taxon>Daucus</taxon>
        <taxon>Daucus sect. Daucus</taxon>
    </lineage>
</organism>
<dbReference type="GO" id="GO:0004519">
    <property type="term" value="F:endonuclease activity"/>
    <property type="evidence" value="ECO:0007669"/>
    <property type="project" value="UniProtKB-KW"/>
</dbReference>
<reference evidence="9" key="1">
    <citation type="journal article" date="2016" name="Nat. Genet.">
        <title>A high-quality carrot genome assembly provides new insights into carotenoid accumulation and asterid genome evolution.</title>
        <authorList>
            <person name="Iorizzo M."/>
            <person name="Ellison S."/>
            <person name="Senalik D."/>
            <person name="Zeng P."/>
            <person name="Satapoomin P."/>
            <person name="Huang J."/>
            <person name="Bowman M."/>
            <person name="Iovene M."/>
            <person name="Sanseverino W."/>
            <person name="Cavagnaro P."/>
            <person name="Yildiz M."/>
            <person name="Macko-Podgorni A."/>
            <person name="Moranska E."/>
            <person name="Grzebelus E."/>
            <person name="Grzebelus D."/>
            <person name="Ashrafi H."/>
            <person name="Zheng Z."/>
            <person name="Cheng S."/>
            <person name="Spooner D."/>
            <person name="Van Deynze A."/>
            <person name="Simon P."/>
        </authorList>
    </citation>
    <scope>NUCLEOTIDE SEQUENCE</scope>
    <source>
        <tissue evidence="9">Leaf</tissue>
    </source>
</reference>
<keyword evidence="4" id="KW-0255">Endonuclease</keyword>
<dbReference type="GO" id="GO:0016787">
    <property type="term" value="F:hydrolase activity"/>
    <property type="evidence" value="ECO:0007669"/>
    <property type="project" value="UniProtKB-KW"/>
</dbReference>
<keyword evidence="3" id="KW-0540">Nuclease</keyword>
<dbReference type="PANTHER" id="PTHR35046">
    <property type="entry name" value="ZINC KNUCKLE (CCHC-TYPE) FAMILY PROTEIN"/>
    <property type="match status" value="1"/>
</dbReference>
<evidence type="ECO:0000313" key="10">
    <source>
        <dbReference type="Proteomes" id="UP000077755"/>
    </source>
</evidence>
<dbReference type="InterPro" id="IPR041588">
    <property type="entry name" value="Integrase_H2C2"/>
</dbReference>
<keyword evidence="6" id="KW-0695">RNA-directed DNA polymerase</keyword>
<dbReference type="FunFam" id="1.10.340.70:FF:000001">
    <property type="entry name" value="Retrovirus-related Pol polyprotein from transposon gypsy-like Protein"/>
    <property type="match status" value="1"/>
</dbReference>
<dbReference type="Pfam" id="PF17921">
    <property type="entry name" value="Integrase_H2C2"/>
    <property type="match status" value="1"/>
</dbReference>
<accession>A0AAF1AIH9</accession>
<evidence type="ECO:0000259" key="7">
    <source>
        <dbReference type="Pfam" id="PF17917"/>
    </source>
</evidence>
<dbReference type="AlphaFoldDB" id="A0AAF1AIH9"/>
<keyword evidence="2" id="KW-0548">Nucleotidyltransferase</keyword>
<name>A0AAF1AIH9_DAUCS</name>
<dbReference type="InterPro" id="IPR041373">
    <property type="entry name" value="RT_RNaseH"/>
</dbReference>
<dbReference type="GO" id="GO:0003964">
    <property type="term" value="F:RNA-directed DNA polymerase activity"/>
    <property type="evidence" value="ECO:0007669"/>
    <property type="project" value="UniProtKB-KW"/>
</dbReference>